<evidence type="ECO:0000256" key="2">
    <source>
        <dbReference type="ARBA" id="ARBA00022963"/>
    </source>
</evidence>
<comment type="caution">
    <text evidence="4">Lacks conserved residue(s) required for the propagation of feature annotation.</text>
</comment>
<dbReference type="PROSITE" id="PS51635">
    <property type="entry name" value="PNPLA"/>
    <property type="match status" value="1"/>
</dbReference>
<dbReference type="GO" id="GO:0047499">
    <property type="term" value="F:calcium-independent phospholipase A2 activity"/>
    <property type="evidence" value="ECO:0007669"/>
    <property type="project" value="TreeGrafter"/>
</dbReference>
<evidence type="ECO:0000259" key="5">
    <source>
        <dbReference type="PROSITE" id="PS51635"/>
    </source>
</evidence>
<accession>A0A9P5TW12</accession>
<dbReference type="GO" id="GO:0016740">
    <property type="term" value="F:transferase activity"/>
    <property type="evidence" value="ECO:0007669"/>
    <property type="project" value="UniProtKB-KW"/>
</dbReference>
<feature type="domain" description="PNPLA" evidence="5">
    <location>
        <begin position="8"/>
        <end position="246"/>
    </location>
</feature>
<dbReference type="GO" id="GO:0016020">
    <property type="term" value="C:membrane"/>
    <property type="evidence" value="ECO:0007669"/>
    <property type="project" value="TreeGrafter"/>
</dbReference>
<name>A0A9P5TW12_9AGAR</name>
<comment type="caution">
    <text evidence="6">The sequence shown here is derived from an EMBL/GenBank/DDBJ whole genome shotgun (WGS) entry which is preliminary data.</text>
</comment>
<dbReference type="PANTHER" id="PTHR24185:SF1">
    <property type="entry name" value="CALCIUM-INDEPENDENT PHOSPHOLIPASE A2-GAMMA"/>
    <property type="match status" value="1"/>
</dbReference>
<keyword evidence="2" id="KW-0442">Lipid degradation</keyword>
<dbReference type="GO" id="GO:0046486">
    <property type="term" value="P:glycerolipid metabolic process"/>
    <property type="evidence" value="ECO:0007669"/>
    <property type="project" value="UniProtKB-ARBA"/>
</dbReference>
<dbReference type="Gene3D" id="3.40.1090.10">
    <property type="entry name" value="Cytosolic phospholipase A2 catalytic domain"/>
    <property type="match status" value="1"/>
</dbReference>
<dbReference type="PANTHER" id="PTHR24185">
    <property type="entry name" value="CALCIUM-INDEPENDENT PHOSPHOLIPASE A2-GAMMA"/>
    <property type="match status" value="1"/>
</dbReference>
<dbReference type="Pfam" id="PF01734">
    <property type="entry name" value="Patatin"/>
    <property type="match status" value="1"/>
</dbReference>
<organism evidence="6 7">
    <name type="scientific">Rhodocollybia butyracea</name>
    <dbReference type="NCBI Taxonomy" id="206335"/>
    <lineage>
        <taxon>Eukaryota</taxon>
        <taxon>Fungi</taxon>
        <taxon>Dikarya</taxon>
        <taxon>Basidiomycota</taxon>
        <taxon>Agaricomycotina</taxon>
        <taxon>Agaricomycetes</taxon>
        <taxon>Agaricomycetidae</taxon>
        <taxon>Agaricales</taxon>
        <taxon>Marasmiineae</taxon>
        <taxon>Omphalotaceae</taxon>
        <taxon>Rhodocollybia</taxon>
    </lineage>
</organism>
<evidence type="ECO:0000313" key="7">
    <source>
        <dbReference type="Proteomes" id="UP000772434"/>
    </source>
</evidence>
<evidence type="ECO:0000313" key="6">
    <source>
        <dbReference type="EMBL" id="KAF9052572.1"/>
    </source>
</evidence>
<dbReference type="GO" id="GO:0016042">
    <property type="term" value="P:lipid catabolic process"/>
    <property type="evidence" value="ECO:0007669"/>
    <property type="project" value="UniProtKB-KW"/>
</dbReference>
<gene>
    <name evidence="6" type="ORF">BDP27DRAFT_651909</name>
</gene>
<evidence type="ECO:0000256" key="4">
    <source>
        <dbReference type="PROSITE-ProRule" id="PRU01161"/>
    </source>
</evidence>
<dbReference type="AlphaFoldDB" id="A0A9P5TW12"/>
<dbReference type="SUPFAM" id="SSF52151">
    <property type="entry name" value="FabD/lysophospholipase-like"/>
    <property type="match status" value="1"/>
</dbReference>
<dbReference type="OrthoDB" id="630895at2759"/>
<keyword evidence="7" id="KW-1185">Reference proteome</keyword>
<proteinExistence type="predicted"/>
<keyword evidence="1 6" id="KW-0378">Hydrolase</keyword>
<protein>
    <submittedName>
        <fullName evidence="6">Acyl transferase/acyl hydrolase/lysophospholipase</fullName>
    </submittedName>
</protein>
<dbReference type="Proteomes" id="UP000772434">
    <property type="component" value="Unassembled WGS sequence"/>
</dbReference>
<keyword evidence="6" id="KW-0808">Transferase</keyword>
<keyword evidence="3" id="KW-0443">Lipid metabolism</keyword>
<reference evidence="6" key="1">
    <citation type="submission" date="2020-11" db="EMBL/GenBank/DDBJ databases">
        <authorList>
            <consortium name="DOE Joint Genome Institute"/>
            <person name="Ahrendt S."/>
            <person name="Riley R."/>
            <person name="Andreopoulos W."/>
            <person name="Labutti K."/>
            <person name="Pangilinan J."/>
            <person name="Ruiz-Duenas F.J."/>
            <person name="Barrasa J.M."/>
            <person name="Sanchez-Garcia M."/>
            <person name="Camarero S."/>
            <person name="Miyauchi S."/>
            <person name="Serrano A."/>
            <person name="Linde D."/>
            <person name="Babiker R."/>
            <person name="Drula E."/>
            <person name="Ayuso-Fernandez I."/>
            <person name="Pacheco R."/>
            <person name="Padilla G."/>
            <person name="Ferreira P."/>
            <person name="Barriuso J."/>
            <person name="Kellner H."/>
            <person name="Castanera R."/>
            <person name="Alfaro M."/>
            <person name="Ramirez L."/>
            <person name="Pisabarro A.G."/>
            <person name="Kuo A."/>
            <person name="Tritt A."/>
            <person name="Lipzen A."/>
            <person name="He G."/>
            <person name="Yan M."/>
            <person name="Ng V."/>
            <person name="Cullen D."/>
            <person name="Martin F."/>
            <person name="Rosso M.-N."/>
            <person name="Henrissat B."/>
            <person name="Hibbett D."/>
            <person name="Martinez A.T."/>
            <person name="Grigoriev I.V."/>
        </authorList>
    </citation>
    <scope>NUCLEOTIDE SEQUENCE</scope>
    <source>
        <strain evidence="6">AH 40177</strain>
    </source>
</reference>
<dbReference type="InterPro" id="IPR016035">
    <property type="entry name" value="Acyl_Trfase/lysoPLipase"/>
</dbReference>
<evidence type="ECO:0000256" key="1">
    <source>
        <dbReference type="ARBA" id="ARBA00022801"/>
    </source>
</evidence>
<sequence>MQRDRKILSIDGSGFRALTQLGLLEYLMKQVNQGHPPDMADKCPADVFDLICGTAAGGLLAILLGRLGMSCERARDTYLDLERRLFTQGNQRQDGSWELLTSTATFGTTDFQDELKRVVKRQLGAENAPDNDPRFQMLVPPGTPTTNQKYCRTLVTVMRSDRPTGDTDNNKAYANGDDDAVRVRSYQPRNNNAPAPTTWTVWDAAIGTTACPKLFSPVDIQSQPTSSGLFQAASASGFANPSMIAYLEALDLFGTRSDPPPLTLVSLGMGIRNRHDYTASDDISEGILAAQGFLFKDSEGTEANRINKDRAKAFLKQTQLISVATRIKDLRVSALIQRSGSSQRYFRFDPPETTEILL</sequence>
<dbReference type="InterPro" id="IPR002641">
    <property type="entry name" value="PNPLA_dom"/>
</dbReference>
<dbReference type="GO" id="GO:0019369">
    <property type="term" value="P:arachidonate metabolic process"/>
    <property type="evidence" value="ECO:0007669"/>
    <property type="project" value="TreeGrafter"/>
</dbReference>
<dbReference type="EMBL" id="JADNRY010000449">
    <property type="protein sequence ID" value="KAF9052572.1"/>
    <property type="molecule type" value="Genomic_DNA"/>
</dbReference>
<evidence type="ECO:0000256" key="3">
    <source>
        <dbReference type="ARBA" id="ARBA00023098"/>
    </source>
</evidence>